<dbReference type="RefSeq" id="WP_344499490.1">
    <property type="nucleotide sequence ID" value="NZ_BAAAQD010000001.1"/>
</dbReference>
<name>A0ABN1ZLN5_9ACTN</name>
<organism evidence="1 2">
    <name type="scientific">Dactylosporangium maewongense</name>
    <dbReference type="NCBI Taxonomy" id="634393"/>
    <lineage>
        <taxon>Bacteria</taxon>
        <taxon>Bacillati</taxon>
        <taxon>Actinomycetota</taxon>
        <taxon>Actinomycetes</taxon>
        <taxon>Micromonosporales</taxon>
        <taxon>Micromonosporaceae</taxon>
        <taxon>Dactylosporangium</taxon>
    </lineage>
</organism>
<evidence type="ECO:0000313" key="1">
    <source>
        <dbReference type="EMBL" id="GAA1500780.1"/>
    </source>
</evidence>
<comment type="caution">
    <text evidence="1">The sequence shown here is derived from an EMBL/GenBank/DDBJ whole genome shotgun (WGS) entry which is preliminary data.</text>
</comment>
<keyword evidence="2" id="KW-1185">Reference proteome</keyword>
<evidence type="ECO:0000313" key="2">
    <source>
        <dbReference type="Proteomes" id="UP001501470"/>
    </source>
</evidence>
<protein>
    <submittedName>
        <fullName evidence="1">Uncharacterized protein</fullName>
    </submittedName>
</protein>
<dbReference type="EMBL" id="BAAAQD010000001">
    <property type="protein sequence ID" value="GAA1500780.1"/>
    <property type="molecule type" value="Genomic_DNA"/>
</dbReference>
<reference evidence="1 2" key="1">
    <citation type="journal article" date="2019" name="Int. J. Syst. Evol. Microbiol.">
        <title>The Global Catalogue of Microorganisms (GCM) 10K type strain sequencing project: providing services to taxonomists for standard genome sequencing and annotation.</title>
        <authorList>
            <consortium name="The Broad Institute Genomics Platform"/>
            <consortium name="The Broad Institute Genome Sequencing Center for Infectious Disease"/>
            <person name="Wu L."/>
            <person name="Ma J."/>
        </authorList>
    </citation>
    <scope>NUCLEOTIDE SEQUENCE [LARGE SCALE GENOMIC DNA]</scope>
    <source>
        <strain evidence="1 2">JCM 15933</strain>
    </source>
</reference>
<proteinExistence type="predicted"/>
<accession>A0ABN1ZLN5</accession>
<gene>
    <name evidence="1" type="ORF">GCM10009827_007570</name>
</gene>
<dbReference type="Proteomes" id="UP001501470">
    <property type="component" value="Unassembled WGS sequence"/>
</dbReference>
<sequence length="57" mass="6402">MFVIDCPTHGSRVLLSERRIRALRNTDTGVLLALECYCGHVEKISTGRRAPARHVPE</sequence>